<feature type="compositionally biased region" description="Basic and acidic residues" evidence="2">
    <location>
        <begin position="1061"/>
        <end position="1080"/>
    </location>
</feature>
<name>A0A8S2A9V3_ARAAE</name>
<dbReference type="Pfam" id="PF01842">
    <property type="entry name" value="ACT"/>
    <property type="match status" value="1"/>
</dbReference>
<feature type="region of interest" description="Disordered" evidence="2">
    <location>
        <begin position="938"/>
        <end position="1019"/>
    </location>
</feature>
<dbReference type="CDD" id="cd04927">
    <property type="entry name" value="ACT_ACR-like_2"/>
    <property type="match status" value="1"/>
</dbReference>
<dbReference type="GO" id="GO:0005634">
    <property type="term" value="C:nucleus"/>
    <property type="evidence" value="ECO:0007669"/>
    <property type="project" value="TreeGrafter"/>
</dbReference>
<dbReference type="InterPro" id="IPR056805">
    <property type="entry name" value="ACT_ACR9/10_C"/>
</dbReference>
<keyword evidence="5" id="KW-1185">Reference proteome</keyword>
<dbReference type="InterPro" id="IPR045865">
    <property type="entry name" value="ACT-like_dom_sf"/>
</dbReference>
<feature type="compositionally biased region" description="Polar residues" evidence="2">
    <location>
        <begin position="1010"/>
        <end position="1019"/>
    </location>
</feature>
<feature type="region of interest" description="Disordered" evidence="2">
    <location>
        <begin position="1237"/>
        <end position="1263"/>
    </location>
</feature>
<dbReference type="GO" id="GO:0000178">
    <property type="term" value="C:exosome (RNase complex)"/>
    <property type="evidence" value="ECO:0007669"/>
    <property type="project" value="TreeGrafter"/>
</dbReference>
<protein>
    <recommendedName>
        <fullName evidence="3">ACT domain-containing protein</fullName>
    </recommendedName>
</protein>
<dbReference type="Proteomes" id="UP000682877">
    <property type="component" value="Chromosome 4"/>
</dbReference>
<proteinExistence type="predicted"/>
<evidence type="ECO:0000259" key="3">
    <source>
        <dbReference type="PROSITE" id="PS51671"/>
    </source>
</evidence>
<evidence type="ECO:0000256" key="2">
    <source>
        <dbReference type="SAM" id="MobiDB-lite"/>
    </source>
</evidence>
<dbReference type="InterPro" id="IPR056816">
    <property type="entry name" value="ACR2/9/10_N"/>
</dbReference>
<sequence>MGILNDDAVLIEPGKISGDPTIVTVNCPDESGLGSTLCRIILEFGLSITRADFSTDGRWCYIVFWVTPDISSPRIDWDSLKNRLLSACPSCLGSFYFCLQSNVSKPPSLYLLKFFCRDRKGLLHDVTKVLTELEFTIQRVKVMTTPDGRVLDMFFITDAMDLLHTKQRQTKTCDHLTAVLGEHGVSCELELAGPELESVQRFSSLPPLAADELFGPDGFDNSGSSSNKAVLTVDNQLSPAHTVLQIRCVDQKGLFYDILRTSKDCDVHIAYGRFSSKVKGYRNLELFVRGTDGKKIVDPKHQANFCARLKEEMVCPLRVIIVNRGPDTELLVANPVELSGKGRPRVFYDVTLALKSLGICIFSAEIGRHSTLDRQWEVYRFLLDESREFPLASLRARNQVVDRVTKTLMEPRKMTTPITAKHAPVTGKEEGELSASDDEVQPMQTSTRAPLTEHVSVPSANTNIQRRQAGNGGSLIKPSDATPTKLTHPGGRIFEKKQAIAAIHGKKFLARGNNSNLVINFSDDDSGSESDGKGRTQTSKIQPKGTMSGNRNLSTFSQTKLKGPRQTDNRAITKKPLPTSTFSHAATSKVSNLSSAKEMKSNKNIHTSERTVSKDTRLPEQIVNPNNNKYQDLKQQIALRESELKLKATQPKKDAINPKISPARRVSIISDDTRQLEPNEPAKKRLKVSGIDTSQPVTDYRVPASAAAPMDVPDIRKSLLPGVNANPSCKHLGSNSDEIVPPVVSQHTVERNTSSSVVQKSPGKANCYEGGRELETMKNVDRIVSSDQLLKIVNGNHQPCLNNSGLWNIPGNTTAPGHSQLDMLSLTNLEESLDKELEEAQERKRLCEIEERNALKVYRKAQRSLIEANARCAELYSKREILSAHYGSLIVRDSRLLWPSIHGENPETGFHFLNNSTGNIDLATKTDIAQHTQLESNHRYNSDYGGSHPPPHSRSGQNLGSEPYSDLGASTSDGLPCSNKQTASRLCSPSSNANILPDDESFPVDHESTEGNLGHQTENLDQTLGNQNALLLEASLRSKLFERLGMRAESKGGTCFNGDTVIDRGDEREVASEQTQRDDGSPFSEIYQHNDSREPGANKLQGSPSEAPVERRSIVEFQSSVDMESHRSSPENDLLSSVALSGPLFRGTIYHLKVPGSSITSLGPEYTLQNKSYSLYSDKRQCRSLTQTTVYEKKIGFYTCNLKVDPSWPLCMYELRGRCNNDECSWQHFKDFSDDSLHQSLHDPPDGRVGSSSHQKKHNSSKGSQILDTVVSPTYLVSLDTMKVDSWSYESVLAQRHGQIWWKHFSACLASSNSLYRNVPAKENEGRIEVLGNSKTYSSYFRIKHSLMNILKQGSDAAVEPMEMALIIFFREVEQSEGLIQALALLSQCLEGDPTSEILWTVYLLIYHAYEGSDGKDMFSYGVKHSSRSYVIWLMYINSRGQLNDQFIAYDAALSALCNHASGSIDRNHASACILDVLLQMFNLLCISGNVSQAIQRISKLQAPAAVSDDPDFSLMSHILTCLTYSDKCVFWVCCVYLVIYRKLPDSIVQRLEMEKELLEIEWPSVNLDGDVKQMALRLFDKGMRSVEHCTNGLSENGIQKRPAGLFALNHALFMVAVDELESCRDILKASVKLYPTCLELKLLAVRMQSNELKDLFSSGFEELLKQEAKEASCIQCIWNQYAEYALQGGSYDLARELMSRWYVSVWDVLSHKNKTVLANEEEGDDSLLESALSDIDLNVASDQVDVMFGYLNLSLHNLLQSNWTGARSAIDQALKATAPEHFMHCLREHAVFQLINELQATGEFSINLQMRLLNSYLDRASSLPVKEPLSWKFISNSAEKPRVRKLVTNLLAPISSELLAVNVVLEAWHGPSLVPEKLSKQKELVDFVETILGLVPCNYPLALSVSKLLRKEEKHSDSSSSSGINFWAGLNLVSTISCAIPVAPEYIWVEAGEIVSNINGFKTRAERFLKKALSVYPMSVKLWRCYRSLCKNIEERRGIEIEEAARKKGITLD</sequence>
<reference evidence="4" key="1">
    <citation type="submission" date="2021-01" db="EMBL/GenBank/DDBJ databases">
        <authorList>
            <person name="Bezrukov I."/>
        </authorList>
    </citation>
    <scope>NUCLEOTIDE SEQUENCE</scope>
</reference>
<dbReference type="InterPro" id="IPR002912">
    <property type="entry name" value="ACT_dom"/>
</dbReference>
<feature type="compositionally biased region" description="Basic and acidic residues" evidence="2">
    <location>
        <begin position="1237"/>
        <end position="1246"/>
    </location>
</feature>
<dbReference type="Pfam" id="PF24914">
    <property type="entry name" value="ACR10_N"/>
    <property type="match status" value="1"/>
</dbReference>
<organism evidence="4 5">
    <name type="scientific">Arabidopsis arenosa</name>
    <name type="common">Sand rock-cress</name>
    <name type="synonym">Cardaminopsis arenosa</name>
    <dbReference type="NCBI Taxonomy" id="38785"/>
    <lineage>
        <taxon>Eukaryota</taxon>
        <taxon>Viridiplantae</taxon>
        <taxon>Streptophyta</taxon>
        <taxon>Embryophyta</taxon>
        <taxon>Tracheophyta</taxon>
        <taxon>Spermatophyta</taxon>
        <taxon>Magnoliopsida</taxon>
        <taxon>eudicotyledons</taxon>
        <taxon>Gunneridae</taxon>
        <taxon>Pentapetalae</taxon>
        <taxon>rosids</taxon>
        <taxon>malvids</taxon>
        <taxon>Brassicales</taxon>
        <taxon>Brassicaceae</taxon>
        <taxon>Camelineae</taxon>
        <taxon>Arabidopsis</taxon>
    </lineage>
</organism>
<feature type="compositionally biased region" description="Polar residues" evidence="2">
    <location>
        <begin position="535"/>
        <end position="560"/>
    </location>
</feature>
<dbReference type="CDD" id="cd04896">
    <property type="entry name" value="ACT_ACR-like_3"/>
    <property type="match status" value="1"/>
</dbReference>
<feature type="compositionally biased region" description="Polar residues" evidence="2">
    <location>
        <begin position="968"/>
        <end position="994"/>
    </location>
</feature>
<gene>
    <name evidence="4" type="ORF">AARE701A_LOCUS10947</name>
</gene>
<dbReference type="PANTHER" id="PTHR21563">
    <property type="entry name" value="ZINC FINGER C3H1 DOMAIN-CONTAINING PROTEIN"/>
    <property type="match status" value="1"/>
</dbReference>
<evidence type="ECO:0000256" key="1">
    <source>
        <dbReference type="SAM" id="Coils"/>
    </source>
</evidence>
<feature type="region of interest" description="Disordered" evidence="2">
    <location>
        <begin position="521"/>
        <end position="576"/>
    </location>
</feature>
<dbReference type="InterPro" id="IPR039278">
    <property type="entry name" value="Red1"/>
</dbReference>
<feature type="domain" description="ACT" evidence="3">
    <location>
        <begin position="111"/>
        <end position="194"/>
    </location>
</feature>
<dbReference type="SUPFAM" id="SSF55021">
    <property type="entry name" value="ACT-like"/>
    <property type="match status" value="2"/>
</dbReference>
<evidence type="ECO:0000313" key="5">
    <source>
        <dbReference type="Proteomes" id="UP000682877"/>
    </source>
</evidence>
<dbReference type="EMBL" id="LR999454">
    <property type="protein sequence ID" value="CAE6039266.1"/>
    <property type="molecule type" value="Genomic_DNA"/>
</dbReference>
<dbReference type="InterPro" id="IPR019607">
    <property type="entry name" value="Putative_zinc-finger_domain"/>
</dbReference>
<dbReference type="Pfam" id="PF24931">
    <property type="entry name" value="ACT_ACR9_3rd"/>
    <property type="match status" value="1"/>
</dbReference>
<accession>A0A8S2A9V3</accession>
<dbReference type="Pfam" id="PF10650">
    <property type="entry name" value="zf-C3H1"/>
    <property type="match status" value="1"/>
</dbReference>
<dbReference type="PANTHER" id="PTHR21563:SF3">
    <property type="entry name" value="ZINC FINGER C3H1 DOMAIN-CONTAINING PROTEIN"/>
    <property type="match status" value="1"/>
</dbReference>
<dbReference type="CDD" id="cd04894">
    <property type="entry name" value="ACT_ACR-like_1"/>
    <property type="match status" value="1"/>
</dbReference>
<feature type="region of interest" description="Disordered" evidence="2">
    <location>
        <begin position="460"/>
        <end position="489"/>
    </location>
</feature>
<feature type="region of interest" description="Disordered" evidence="2">
    <location>
        <begin position="1052"/>
        <end position="1110"/>
    </location>
</feature>
<evidence type="ECO:0000313" key="4">
    <source>
        <dbReference type="EMBL" id="CAE6039266.1"/>
    </source>
</evidence>
<dbReference type="CDD" id="cd04898">
    <property type="entry name" value="ACT_ACR-like_4"/>
    <property type="match status" value="1"/>
</dbReference>
<keyword evidence="1" id="KW-0175">Coiled coil</keyword>
<feature type="coiled-coil region" evidence="1">
    <location>
        <begin position="823"/>
        <end position="850"/>
    </location>
</feature>
<dbReference type="Pfam" id="PF24926">
    <property type="entry name" value="ACT_ACR9_C"/>
    <property type="match status" value="1"/>
</dbReference>
<dbReference type="PROSITE" id="PS51671">
    <property type="entry name" value="ACT"/>
    <property type="match status" value="1"/>
</dbReference>
<dbReference type="SUPFAM" id="SSF48452">
    <property type="entry name" value="TPR-like"/>
    <property type="match status" value="1"/>
</dbReference>
<dbReference type="InterPro" id="IPR011990">
    <property type="entry name" value="TPR-like_helical_dom_sf"/>
</dbReference>